<organism evidence="2">
    <name type="scientific">Tanacetum cinerariifolium</name>
    <name type="common">Dalmatian daisy</name>
    <name type="synonym">Chrysanthemum cinerariifolium</name>
    <dbReference type="NCBI Taxonomy" id="118510"/>
    <lineage>
        <taxon>Eukaryota</taxon>
        <taxon>Viridiplantae</taxon>
        <taxon>Streptophyta</taxon>
        <taxon>Embryophyta</taxon>
        <taxon>Tracheophyta</taxon>
        <taxon>Spermatophyta</taxon>
        <taxon>Magnoliopsida</taxon>
        <taxon>eudicotyledons</taxon>
        <taxon>Gunneridae</taxon>
        <taxon>Pentapetalae</taxon>
        <taxon>asterids</taxon>
        <taxon>campanulids</taxon>
        <taxon>Asterales</taxon>
        <taxon>Asteraceae</taxon>
        <taxon>Asteroideae</taxon>
        <taxon>Anthemideae</taxon>
        <taxon>Anthemidinae</taxon>
        <taxon>Tanacetum</taxon>
    </lineage>
</organism>
<feature type="region of interest" description="Disordered" evidence="1">
    <location>
        <begin position="147"/>
        <end position="179"/>
    </location>
</feature>
<comment type="caution">
    <text evidence="2">The sequence shown here is derived from an EMBL/GenBank/DDBJ whole genome shotgun (WGS) entry which is preliminary data.</text>
</comment>
<dbReference type="AlphaFoldDB" id="A0A699R5I4"/>
<evidence type="ECO:0000256" key="1">
    <source>
        <dbReference type="SAM" id="MobiDB-lite"/>
    </source>
</evidence>
<sequence length="179" mass="19109">RAYATQAERRGTLTYRGSFPGFACQINKLILRHLRALRPPIGRDVGRAGRIGSHSRLVYQLAVLRNAGRVFGRGRRDGQLIAFAGAFLPGFAAIRRAGVGHVVVGGHVGAFAPHPRYVDGAPRINASLPVSVALAFAVDEHVVQARGACPESRSPPNRSRLRTGFGPGSPPSSCGKSRR</sequence>
<feature type="non-terminal residue" evidence="2">
    <location>
        <position position="1"/>
    </location>
</feature>
<reference evidence="2" key="1">
    <citation type="journal article" date="2019" name="Sci. Rep.">
        <title>Draft genome of Tanacetum cinerariifolium, the natural source of mosquito coil.</title>
        <authorList>
            <person name="Yamashiro T."/>
            <person name="Shiraishi A."/>
            <person name="Satake H."/>
            <person name="Nakayama K."/>
        </authorList>
    </citation>
    <scope>NUCLEOTIDE SEQUENCE</scope>
</reference>
<protein>
    <submittedName>
        <fullName evidence="2">Uncharacterized protein</fullName>
    </submittedName>
</protein>
<gene>
    <name evidence="2" type="ORF">Tci_852796</name>
</gene>
<accession>A0A699R5I4</accession>
<name>A0A699R5I4_TANCI</name>
<proteinExistence type="predicted"/>
<dbReference type="EMBL" id="BKCJ011076912">
    <property type="protein sequence ID" value="GFC80826.1"/>
    <property type="molecule type" value="Genomic_DNA"/>
</dbReference>
<evidence type="ECO:0000313" key="2">
    <source>
        <dbReference type="EMBL" id="GFC80826.1"/>
    </source>
</evidence>